<evidence type="ECO:0000313" key="1">
    <source>
        <dbReference type="EMBL" id="WIA21588.1"/>
    </source>
</evidence>
<gene>
    <name evidence="1" type="ORF">OEZ85_000777</name>
</gene>
<evidence type="ECO:0000313" key="2">
    <source>
        <dbReference type="Proteomes" id="UP001244341"/>
    </source>
</evidence>
<organism evidence="1 2">
    <name type="scientific">Tetradesmus obliquus</name>
    <name type="common">Green alga</name>
    <name type="synonym">Acutodesmus obliquus</name>
    <dbReference type="NCBI Taxonomy" id="3088"/>
    <lineage>
        <taxon>Eukaryota</taxon>
        <taxon>Viridiplantae</taxon>
        <taxon>Chlorophyta</taxon>
        <taxon>core chlorophytes</taxon>
        <taxon>Chlorophyceae</taxon>
        <taxon>CS clade</taxon>
        <taxon>Sphaeropleales</taxon>
        <taxon>Scenedesmaceae</taxon>
        <taxon>Tetradesmus</taxon>
    </lineage>
</organism>
<dbReference type="Proteomes" id="UP001244341">
    <property type="component" value="Chromosome 13b"/>
</dbReference>
<proteinExistence type="predicted"/>
<reference evidence="1 2" key="1">
    <citation type="submission" date="2023-05" db="EMBL/GenBank/DDBJ databases">
        <title>A 100% complete, gapless, phased diploid assembly of the Scenedesmus obliquus UTEX 3031 genome.</title>
        <authorList>
            <person name="Biondi T.C."/>
            <person name="Hanschen E.R."/>
            <person name="Kwon T."/>
            <person name="Eng W."/>
            <person name="Kruse C.P.S."/>
            <person name="Koehler S.I."/>
            <person name="Kunde Y."/>
            <person name="Gleasner C.D."/>
            <person name="You Mak K.T."/>
            <person name="Polle J."/>
            <person name="Hovde B.T."/>
            <person name="Starkenburg S.R."/>
        </authorList>
    </citation>
    <scope>NUCLEOTIDE SEQUENCE [LARGE SCALE GENOMIC DNA]</scope>
    <source>
        <strain evidence="1 2">DOE0152z</strain>
    </source>
</reference>
<sequence length="224" mass="24301">MDSLASLITKPLEAASAVLQTAAAAAAGPAAGAAAAAPGQQGNATFTEDTLRMLLYNLFHGDARLQQQACQQYYAPDVAVSFNEGALALSGQEQFVQLLRGLQLLAKFKPEVLEITSTPNKAVILLNLNISYKLLPPTWWFPLPAPATITLTFGRPAGVTNVIPGSDDVITAHHQEMSLFELLMWNPAWEWAAKRFWRPVSGQVLSKLHTFEEPLVNRTELAGH</sequence>
<keyword evidence="2" id="KW-1185">Reference proteome</keyword>
<name>A0ABY8UPQ8_TETOB</name>
<protein>
    <recommendedName>
        <fullName evidence="3">SnoaL-like domain-containing protein</fullName>
    </recommendedName>
</protein>
<accession>A0ABY8UPQ8</accession>
<evidence type="ECO:0008006" key="3">
    <source>
        <dbReference type="Google" id="ProtNLM"/>
    </source>
</evidence>
<dbReference type="EMBL" id="CP126220">
    <property type="protein sequence ID" value="WIA21588.1"/>
    <property type="molecule type" value="Genomic_DNA"/>
</dbReference>